<dbReference type="Proteomes" id="UP001560685">
    <property type="component" value="Unassembled WGS sequence"/>
</dbReference>
<evidence type="ECO:0000313" key="3">
    <source>
        <dbReference type="Proteomes" id="UP001560685"/>
    </source>
</evidence>
<proteinExistence type="predicted"/>
<dbReference type="SUPFAM" id="SSF50199">
    <property type="entry name" value="Staphylococcal nuclease"/>
    <property type="match status" value="1"/>
</dbReference>
<dbReference type="InterPro" id="IPR035437">
    <property type="entry name" value="SNase_OB-fold_sf"/>
</dbReference>
<comment type="caution">
    <text evidence="2">The sequence shown here is derived from an EMBL/GenBank/DDBJ whole genome shotgun (WGS) entry which is preliminary data.</text>
</comment>
<evidence type="ECO:0000313" key="2">
    <source>
        <dbReference type="EMBL" id="MEX6633693.1"/>
    </source>
</evidence>
<feature type="domain" description="TNase-like" evidence="1">
    <location>
        <begin position="38"/>
        <end position="140"/>
    </location>
</feature>
<dbReference type="Pfam" id="PF00565">
    <property type="entry name" value="SNase"/>
    <property type="match status" value="1"/>
</dbReference>
<sequence>MKRRRFIAGAVALSVTRTHANEKAALSGSRFTIGGDEFLLADVAAPPLYHLRNQQPAYFENARKDLSRLLRERIEISEMLPRNRWGVQQVKVTTGATTFQEKLVSRGSCRVLPQSDDHEFIRVLLALEAQARTAKRGLWAFPEYKLISADNAYPAIGDYALVEGTPQRAAKYGSRFFLNFDEDFRSDFTATATSARQRKWAKAGIDLTEYEGRKIRVRGWVEAINGPSIDLQHPLQIEVLDG</sequence>
<dbReference type="RefSeq" id="WP_369313674.1">
    <property type="nucleotide sequence ID" value="NZ_JBEHZE010000001.1"/>
</dbReference>
<reference evidence="2 3" key="1">
    <citation type="submission" date="2024-05" db="EMBL/GenBank/DDBJ databases">
        <title>Three bacterial strains, DH-69, EH-24, and ECK-19 isolated from coastal sediments.</title>
        <authorList>
            <person name="Ye Y.-Q."/>
            <person name="Du Z.-J."/>
        </authorList>
    </citation>
    <scope>NUCLEOTIDE SEQUENCE [LARGE SCALE GENOMIC DNA]</scope>
    <source>
        <strain evidence="2 3">ECK-19</strain>
    </source>
</reference>
<name>A0ABV3Z566_9PROT</name>
<evidence type="ECO:0000259" key="1">
    <source>
        <dbReference type="Pfam" id="PF00565"/>
    </source>
</evidence>
<protein>
    <submittedName>
        <fullName evidence="2">Thermonuclease family protein</fullName>
    </submittedName>
</protein>
<dbReference type="Gene3D" id="2.40.50.90">
    <property type="match status" value="1"/>
</dbReference>
<dbReference type="EMBL" id="JBEHZE010000001">
    <property type="protein sequence ID" value="MEX6633693.1"/>
    <property type="molecule type" value="Genomic_DNA"/>
</dbReference>
<gene>
    <name evidence="2" type="ORF">ABFZ84_09050</name>
</gene>
<dbReference type="InterPro" id="IPR016071">
    <property type="entry name" value="Staphylococal_nuclease_OB-fold"/>
</dbReference>
<accession>A0ABV3Z566</accession>
<organism evidence="2 3">
    <name type="scientific">Hyphococcus lacteus</name>
    <dbReference type="NCBI Taxonomy" id="3143536"/>
    <lineage>
        <taxon>Bacteria</taxon>
        <taxon>Pseudomonadati</taxon>
        <taxon>Pseudomonadota</taxon>
        <taxon>Alphaproteobacteria</taxon>
        <taxon>Parvularculales</taxon>
        <taxon>Parvularculaceae</taxon>
        <taxon>Hyphococcus</taxon>
    </lineage>
</organism>
<keyword evidence="3" id="KW-1185">Reference proteome</keyword>